<evidence type="ECO:0000256" key="3">
    <source>
        <dbReference type="ARBA" id="ARBA00022692"/>
    </source>
</evidence>
<dbReference type="Pfam" id="PF08478">
    <property type="entry name" value="POTRA_1"/>
    <property type="match status" value="1"/>
</dbReference>
<proteinExistence type="predicted"/>
<evidence type="ECO:0000256" key="1">
    <source>
        <dbReference type="ARBA" id="ARBA00022475"/>
    </source>
</evidence>
<dbReference type="PANTHER" id="PTHR37820">
    <property type="entry name" value="CELL DIVISION PROTEIN DIVIB"/>
    <property type="match status" value="1"/>
</dbReference>
<feature type="domain" description="Cell division protein FtsQ/DivIB C-terminal" evidence="7">
    <location>
        <begin position="155"/>
        <end position="265"/>
    </location>
</feature>
<keyword evidence="10" id="KW-1185">Reference proteome</keyword>
<dbReference type="PANTHER" id="PTHR37820:SF1">
    <property type="entry name" value="CELL DIVISION PROTEIN FTSQ"/>
    <property type="match status" value="1"/>
</dbReference>
<evidence type="ECO:0000313" key="10">
    <source>
        <dbReference type="Proteomes" id="UP000516160"/>
    </source>
</evidence>
<feature type="transmembrane region" description="Helical" evidence="6">
    <location>
        <begin position="51"/>
        <end position="72"/>
    </location>
</feature>
<gene>
    <name evidence="9" type="ORF">HYG86_16780</name>
</gene>
<dbReference type="InterPro" id="IPR005548">
    <property type="entry name" value="Cell_div_FtsQ/DivIB_C"/>
</dbReference>
<sequence>MRRRQSITPKNQKKPYANNVIDFSKKKRDMSHIISNKPTKKKIINFDGVKVIKVVSVFFLLLVVALSFHIFLNSNHATIQSLSLDGNFLLEEQEILDHLPKVGQANFFSTSNDHFEDSIKELKWIKEIHVDRNFLARTIDVSIVERRPLYKIMRNNETQIIDEEGEVLPNLSSIVGLSVPIVIGQESASSFPELAETLKHLPNHFLHAVAEVNIESPNSIYLYTLDNFTIQIGEFRNLTQEKAEEIIQIMNIQKNQNQKGTIDIRGRNIIFKPVEG</sequence>
<keyword evidence="6" id="KW-0472">Membrane</keyword>
<dbReference type="Gene3D" id="3.10.20.310">
    <property type="entry name" value="membrane protein fhac"/>
    <property type="match status" value="1"/>
</dbReference>
<dbReference type="GO" id="GO:0051301">
    <property type="term" value="P:cell division"/>
    <property type="evidence" value="ECO:0007669"/>
    <property type="project" value="UniProtKB-KW"/>
</dbReference>
<accession>A0A7G9WC96</accession>
<evidence type="ECO:0000256" key="6">
    <source>
        <dbReference type="SAM" id="Phobius"/>
    </source>
</evidence>
<organism evidence="9 10">
    <name type="scientific">Alkalicella caledoniensis</name>
    <dbReference type="NCBI Taxonomy" id="2731377"/>
    <lineage>
        <taxon>Bacteria</taxon>
        <taxon>Bacillati</taxon>
        <taxon>Bacillota</taxon>
        <taxon>Clostridia</taxon>
        <taxon>Eubacteriales</taxon>
        <taxon>Proteinivoracaceae</taxon>
        <taxon>Alkalicella</taxon>
    </lineage>
</organism>
<dbReference type="InterPro" id="IPR050487">
    <property type="entry name" value="FtsQ_DivIB"/>
</dbReference>
<evidence type="ECO:0000259" key="8">
    <source>
        <dbReference type="Pfam" id="PF08478"/>
    </source>
</evidence>
<evidence type="ECO:0000256" key="5">
    <source>
        <dbReference type="ARBA" id="ARBA00023306"/>
    </source>
</evidence>
<keyword evidence="4 6" id="KW-1133">Transmembrane helix</keyword>
<keyword evidence="2" id="KW-0132">Cell division</keyword>
<dbReference type="InterPro" id="IPR013685">
    <property type="entry name" value="POTRA_FtsQ_type"/>
</dbReference>
<dbReference type="Proteomes" id="UP000516160">
    <property type="component" value="Chromosome"/>
</dbReference>
<evidence type="ECO:0000256" key="2">
    <source>
        <dbReference type="ARBA" id="ARBA00022618"/>
    </source>
</evidence>
<feature type="domain" description="POTRA" evidence="8">
    <location>
        <begin position="79"/>
        <end position="146"/>
    </location>
</feature>
<evidence type="ECO:0000256" key="4">
    <source>
        <dbReference type="ARBA" id="ARBA00022989"/>
    </source>
</evidence>
<name>A0A7G9WC96_ALKCA</name>
<dbReference type="Gene3D" id="3.40.50.10960">
    <property type="match status" value="1"/>
</dbReference>
<keyword evidence="3 6" id="KW-0812">Transmembrane</keyword>
<dbReference type="Pfam" id="PF03799">
    <property type="entry name" value="FtsQ_DivIB_C"/>
    <property type="match status" value="1"/>
</dbReference>
<dbReference type="AlphaFoldDB" id="A0A7G9WC96"/>
<evidence type="ECO:0000259" key="7">
    <source>
        <dbReference type="Pfam" id="PF03799"/>
    </source>
</evidence>
<dbReference type="RefSeq" id="WP_213166700.1">
    <property type="nucleotide sequence ID" value="NZ_CP058559.1"/>
</dbReference>
<keyword evidence="5" id="KW-0131">Cell cycle</keyword>
<keyword evidence="1" id="KW-1003">Cell membrane</keyword>
<evidence type="ECO:0000313" key="9">
    <source>
        <dbReference type="EMBL" id="QNO16308.1"/>
    </source>
</evidence>
<protein>
    <submittedName>
        <fullName evidence="9">FtsQ-type POTRA domain-containing protein</fullName>
    </submittedName>
</protein>
<dbReference type="EMBL" id="CP058559">
    <property type="protein sequence ID" value="QNO16308.1"/>
    <property type="molecule type" value="Genomic_DNA"/>
</dbReference>
<reference evidence="9 10" key="1">
    <citation type="submission" date="2020-07" db="EMBL/GenBank/DDBJ databases">
        <title>Alkalicella. sp. LB2 genome.</title>
        <authorList>
            <person name="Postec A."/>
            <person name="Quemeneur M."/>
        </authorList>
    </citation>
    <scope>NUCLEOTIDE SEQUENCE [LARGE SCALE GENOMIC DNA]</scope>
    <source>
        <strain evidence="9 10">LB2</strain>
    </source>
</reference>
<dbReference type="KEGG" id="acae:HYG86_16780"/>
<dbReference type="GO" id="GO:0005886">
    <property type="term" value="C:plasma membrane"/>
    <property type="evidence" value="ECO:0007669"/>
    <property type="project" value="TreeGrafter"/>
</dbReference>